<reference evidence="6 7" key="1">
    <citation type="submission" date="2016-12" db="EMBL/GenBank/DDBJ databases">
        <title>The genomes of Aspergillus section Nigri reveals drivers in fungal speciation.</title>
        <authorList>
            <consortium name="DOE Joint Genome Institute"/>
            <person name="Vesth T.C."/>
            <person name="Nybo J."/>
            <person name="Theobald S."/>
            <person name="Brandl J."/>
            <person name="Frisvad J.C."/>
            <person name="Nielsen K.F."/>
            <person name="Lyhne E.K."/>
            <person name="Kogle M.E."/>
            <person name="Kuo A."/>
            <person name="Riley R."/>
            <person name="Clum A."/>
            <person name="Nolan M."/>
            <person name="Lipzen A."/>
            <person name="Salamov A."/>
            <person name="Henrissat B."/>
            <person name="Wiebenga A."/>
            <person name="De Vries R.P."/>
            <person name="Grigoriev I.V."/>
            <person name="Mortensen U.H."/>
            <person name="Andersen M.R."/>
            <person name="Baker S.E."/>
        </authorList>
    </citation>
    <scope>NUCLEOTIDE SEQUENCE [LARGE SCALE GENOMIC DNA]</scope>
    <source>
        <strain evidence="6 7">CBS 117.55</strain>
    </source>
</reference>
<comment type="caution">
    <text evidence="6">The sequence shown here is derived from an EMBL/GenBank/DDBJ whole genome shotgun (WGS) entry which is preliminary data.</text>
</comment>
<dbReference type="Pfam" id="PF01765">
    <property type="entry name" value="RRF"/>
    <property type="match status" value="1"/>
</dbReference>
<dbReference type="GO" id="GO:0006412">
    <property type="term" value="P:translation"/>
    <property type="evidence" value="ECO:0007669"/>
    <property type="project" value="UniProtKB-KW"/>
</dbReference>
<dbReference type="SUPFAM" id="SSF55194">
    <property type="entry name" value="Ribosome recycling factor, RRF"/>
    <property type="match status" value="1"/>
</dbReference>
<evidence type="ECO:0000259" key="5">
    <source>
        <dbReference type="Pfam" id="PF01765"/>
    </source>
</evidence>
<keyword evidence="2" id="KW-0648">Protein biosynthesis</keyword>
<dbReference type="AlphaFoldDB" id="A0A317VEW0"/>
<name>A0A317VEW0_9EURO</name>
<dbReference type="STRING" id="1448321.A0A317VEW0"/>
<dbReference type="PANTHER" id="PTHR20982">
    <property type="entry name" value="RIBOSOME RECYCLING FACTOR"/>
    <property type="match status" value="1"/>
</dbReference>
<feature type="region of interest" description="Disordered" evidence="4">
    <location>
        <begin position="218"/>
        <end position="263"/>
    </location>
</feature>
<evidence type="ECO:0000313" key="7">
    <source>
        <dbReference type="Proteomes" id="UP000247233"/>
    </source>
</evidence>
<sequence length="263" mass="29652">MRYRPVLTCFRSLLSFERQTLGWYHRYRLATFNRSRGFSNSTFLCKKKERTKAIPVTDSGKSSSKAGPTSEDPYDLSQLHNGIADALSRLKDDLSRLRVGGRFNTELIENLRVQLSKGSKELLKLRDVAQVVPKGGRMVAVLASGEDHVKAITSSIISSNLSLTPQPDCHNALQLNISIPPPTKESRDQTISMSKTAMEKAAGAIRDSRGTVHRRLQDLQKRKLARPDDVRKAQEQMEKLTEKGQRDVKDLFETTKRAMERAQ</sequence>
<protein>
    <submittedName>
        <fullName evidence="6">Putative ribosome recycling factor</fullName>
    </submittedName>
</protein>
<proteinExistence type="inferred from homology"/>
<dbReference type="OrthoDB" id="407355at2759"/>
<evidence type="ECO:0000256" key="4">
    <source>
        <dbReference type="SAM" id="MobiDB-lite"/>
    </source>
</evidence>
<evidence type="ECO:0000313" key="6">
    <source>
        <dbReference type="EMBL" id="PWY71492.1"/>
    </source>
</evidence>
<evidence type="ECO:0000256" key="2">
    <source>
        <dbReference type="ARBA" id="ARBA00022917"/>
    </source>
</evidence>
<feature type="region of interest" description="Disordered" evidence="4">
    <location>
        <begin position="54"/>
        <end position="75"/>
    </location>
</feature>
<dbReference type="InterPro" id="IPR023584">
    <property type="entry name" value="Ribosome_recyc_fac_dom"/>
</dbReference>
<dbReference type="VEuPathDB" id="FungiDB:BO70DRAFT_321359"/>
<feature type="domain" description="Ribosome recycling factor" evidence="5">
    <location>
        <begin position="90"/>
        <end position="257"/>
    </location>
</feature>
<accession>A0A317VEW0</accession>
<dbReference type="Gene3D" id="1.10.132.20">
    <property type="entry name" value="Ribosome-recycling factor"/>
    <property type="match status" value="1"/>
</dbReference>
<keyword evidence="7" id="KW-1185">Reference proteome</keyword>
<organism evidence="6 7">
    <name type="scientific">Aspergillus heteromorphus CBS 117.55</name>
    <dbReference type="NCBI Taxonomy" id="1448321"/>
    <lineage>
        <taxon>Eukaryota</taxon>
        <taxon>Fungi</taxon>
        <taxon>Dikarya</taxon>
        <taxon>Ascomycota</taxon>
        <taxon>Pezizomycotina</taxon>
        <taxon>Eurotiomycetes</taxon>
        <taxon>Eurotiomycetidae</taxon>
        <taxon>Eurotiales</taxon>
        <taxon>Aspergillaceae</taxon>
        <taxon>Aspergillus</taxon>
        <taxon>Aspergillus subgen. Circumdati</taxon>
    </lineage>
</organism>
<evidence type="ECO:0000256" key="3">
    <source>
        <dbReference type="ARBA" id="ARBA00024909"/>
    </source>
</evidence>
<dbReference type="GO" id="GO:0043023">
    <property type="term" value="F:ribosomal large subunit binding"/>
    <property type="evidence" value="ECO:0007669"/>
    <property type="project" value="TreeGrafter"/>
</dbReference>
<dbReference type="RefSeq" id="XP_025396191.1">
    <property type="nucleotide sequence ID" value="XM_025540513.1"/>
</dbReference>
<dbReference type="Gene3D" id="3.30.1360.40">
    <property type="match status" value="1"/>
</dbReference>
<dbReference type="PANTHER" id="PTHR20982:SF3">
    <property type="entry name" value="MITOCHONDRIAL RIBOSOME RECYCLING FACTOR PSEUDO 1"/>
    <property type="match status" value="1"/>
</dbReference>
<gene>
    <name evidence="6" type="ORF">BO70DRAFT_321359</name>
</gene>
<dbReference type="FunFam" id="3.30.1360.40:FF:000020">
    <property type="entry name" value="Similar to ribosome recycling factor"/>
    <property type="match status" value="1"/>
</dbReference>
<comment type="similarity">
    <text evidence="1">Belongs to the RRF family.</text>
</comment>
<dbReference type="GO" id="GO:0005739">
    <property type="term" value="C:mitochondrion"/>
    <property type="evidence" value="ECO:0007669"/>
    <property type="project" value="TreeGrafter"/>
</dbReference>
<comment type="function">
    <text evidence="3">Necessary for protein synthesis in mitochondria. Functions as a ribosome recycling factor in mitochondria.</text>
</comment>
<evidence type="ECO:0000256" key="1">
    <source>
        <dbReference type="ARBA" id="ARBA00005912"/>
    </source>
</evidence>
<dbReference type="InterPro" id="IPR036191">
    <property type="entry name" value="RRF_sf"/>
</dbReference>
<dbReference type="InterPro" id="IPR002661">
    <property type="entry name" value="Ribosome_recyc_fac"/>
</dbReference>
<dbReference type="Proteomes" id="UP000247233">
    <property type="component" value="Unassembled WGS sequence"/>
</dbReference>
<dbReference type="EMBL" id="MSFL01000028">
    <property type="protein sequence ID" value="PWY71492.1"/>
    <property type="molecule type" value="Genomic_DNA"/>
</dbReference>
<dbReference type="GeneID" id="37062750"/>